<keyword evidence="2" id="KW-0285">Flavoprotein</keyword>
<dbReference type="SUPFAM" id="SSF54373">
    <property type="entry name" value="FAD-linked reductases, C-terminal domain"/>
    <property type="match status" value="1"/>
</dbReference>
<feature type="domain" description="FAD dependent oxidoreductase" evidence="5">
    <location>
        <begin position="9"/>
        <end position="361"/>
    </location>
</feature>
<gene>
    <name evidence="6" type="ORF">A5683_10880</name>
</gene>
<dbReference type="InterPro" id="IPR006076">
    <property type="entry name" value="FAD-dep_OxRdtase"/>
</dbReference>
<comment type="caution">
    <text evidence="6">The sequence shown here is derived from an EMBL/GenBank/DDBJ whole genome shotgun (WGS) entry which is preliminary data.</text>
</comment>
<proteinExistence type="predicted"/>
<dbReference type="GO" id="GO:0008115">
    <property type="term" value="F:sarcosine oxidase activity"/>
    <property type="evidence" value="ECO:0007669"/>
    <property type="project" value="TreeGrafter"/>
</dbReference>
<dbReference type="InterPro" id="IPR002204">
    <property type="entry name" value="3-OH-isobutyrate_DH-rel_CS"/>
</dbReference>
<protein>
    <submittedName>
        <fullName evidence="6">N-methyltryptophan oxidase</fullName>
    </submittedName>
</protein>
<dbReference type="Pfam" id="PF01266">
    <property type="entry name" value="DAO"/>
    <property type="match status" value="1"/>
</dbReference>
<dbReference type="InterPro" id="IPR036188">
    <property type="entry name" value="FAD/NAD-bd_sf"/>
</dbReference>
<evidence type="ECO:0000313" key="7">
    <source>
        <dbReference type="Proteomes" id="UP000092389"/>
    </source>
</evidence>
<dbReference type="GO" id="GO:0050660">
    <property type="term" value="F:flavin adenine dinucleotide binding"/>
    <property type="evidence" value="ECO:0007669"/>
    <property type="project" value="InterPro"/>
</dbReference>
<accession>A0A1A2SQK0</accession>
<dbReference type="Gene3D" id="3.50.50.60">
    <property type="entry name" value="FAD/NAD(P)-binding domain"/>
    <property type="match status" value="1"/>
</dbReference>
<dbReference type="PANTHER" id="PTHR10961">
    <property type="entry name" value="PEROXISOMAL SARCOSINE OXIDASE"/>
    <property type="match status" value="1"/>
</dbReference>
<sequence length="382" mass="40989">MVGATTGYDVIVVGLGGMGSAAAYHLASRGCRVLGLERHEPAHDKGSSHGGSRIIRQAYFEDPGYVPLLLRAYELWEKLAADSQCDVYRLTGGLLIGPPDSLIVAGSLRASRQWDLPHESLDAAEITARFPNFRPGPEDIAVYDAKAGFARPELTVRAHLEIAEKAGATLQFGESVLHWSQTATGVRVVTAHGTYTAGRLVICPGAWAPQVLGEFGIPIQVERQVMYWLDPAGGASAFEAHPVFIHENYSGTHIYGFPALDGPRGGVKVAFARNGTACTPETIDRVVHEREISEIQARVAEVLPALAGKCVRAATCMYSNSPDRHFVIGRHPQSADIIMACGFSGHGFKFVPVVGEILADLAIDGATDHPIALFDPLRPRPA</sequence>
<evidence type="ECO:0000256" key="3">
    <source>
        <dbReference type="ARBA" id="ARBA00022827"/>
    </source>
</evidence>
<evidence type="ECO:0000256" key="2">
    <source>
        <dbReference type="ARBA" id="ARBA00022630"/>
    </source>
</evidence>
<dbReference type="InterPro" id="IPR045170">
    <property type="entry name" value="MTOX"/>
</dbReference>
<dbReference type="RefSeq" id="WP_067914336.1">
    <property type="nucleotide sequence ID" value="NZ_LZJP01000120.1"/>
</dbReference>
<dbReference type="AlphaFoldDB" id="A0A1A2SQK0"/>
<dbReference type="SUPFAM" id="SSF51905">
    <property type="entry name" value="FAD/NAD(P)-binding domain"/>
    <property type="match status" value="1"/>
</dbReference>
<name>A0A1A2SQK0_MYCNT</name>
<organism evidence="6 7">
    <name type="scientific">Mycobacterium mantenii</name>
    <dbReference type="NCBI Taxonomy" id="560555"/>
    <lineage>
        <taxon>Bacteria</taxon>
        <taxon>Bacillati</taxon>
        <taxon>Actinomycetota</taxon>
        <taxon>Actinomycetes</taxon>
        <taxon>Mycobacteriales</taxon>
        <taxon>Mycobacteriaceae</taxon>
        <taxon>Mycobacterium</taxon>
        <taxon>Mycobacterium avium complex (MAC)</taxon>
    </lineage>
</organism>
<evidence type="ECO:0000256" key="1">
    <source>
        <dbReference type="ARBA" id="ARBA00001974"/>
    </source>
</evidence>
<evidence type="ECO:0000256" key="4">
    <source>
        <dbReference type="ARBA" id="ARBA00023002"/>
    </source>
</evidence>
<dbReference type="Gene3D" id="3.30.9.10">
    <property type="entry name" value="D-Amino Acid Oxidase, subunit A, domain 2"/>
    <property type="match status" value="1"/>
</dbReference>
<evidence type="ECO:0000313" key="6">
    <source>
        <dbReference type="EMBL" id="OBH66386.1"/>
    </source>
</evidence>
<dbReference type="OrthoDB" id="9806452at2"/>
<dbReference type="PANTHER" id="PTHR10961:SF7">
    <property type="entry name" value="FAD DEPENDENT OXIDOREDUCTASE DOMAIN-CONTAINING PROTEIN"/>
    <property type="match status" value="1"/>
</dbReference>
<dbReference type="NCBIfam" id="NF008425">
    <property type="entry name" value="PRK11259.1"/>
    <property type="match status" value="1"/>
</dbReference>
<evidence type="ECO:0000259" key="5">
    <source>
        <dbReference type="Pfam" id="PF01266"/>
    </source>
</evidence>
<keyword evidence="4" id="KW-0560">Oxidoreductase</keyword>
<dbReference type="PROSITE" id="PS00895">
    <property type="entry name" value="3_HYDROXYISOBUT_DH"/>
    <property type="match status" value="1"/>
</dbReference>
<reference evidence="6 7" key="1">
    <citation type="submission" date="2016-06" db="EMBL/GenBank/DDBJ databases">
        <authorList>
            <person name="Kjaerup R.B."/>
            <person name="Dalgaard T.S."/>
            <person name="Juul-Madsen H.R."/>
        </authorList>
    </citation>
    <scope>NUCLEOTIDE SEQUENCE [LARGE SCALE GENOMIC DNA]</scope>
    <source>
        <strain evidence="6 7">E152</strain>
    </source>
</reference>
<dbReference type="EMBL" id="LZJU01000201">
    <property type="protein sequence ID" value="OBH66386.1"/>
    <property type="molecule type" value="Genomic_DNA"/>
</dbReference>
<comment type="cofactor">
    <cofactor evidence="1">
        <name>FAD</name>
        <dbReference type="ChEBI" id="CHEBI:57692"/>
    </cofactor>
</comment>
<dbReference type="Proteomes" id="UP000092389">
    <property type="component" value="Unassembled WGS sequence"/>
</dbReference>
<keyword evidence="3" id="KW-0274">FAD</keyword>